<evidence type="ECO:0000256" key="5">
    <source>
        <dbReference type="PIRSR" id="PIRSR000077-1"/>
    </source>
</evidence>
<organism evidence="8">
    <name type="scientific">uncultured marine group II/III euryarchaeote KM3_196_E05</name>
    <dbReference type="NCBI Taxonomy" id="1457971"/>
    <lineage>
        <taxon>Archaea</taxon>
        <taxon>Methanobacteriati</taxon>
        <taxon>Methanobacteriota</taxon>
        <taxon>environmental samples</taxon>
    </lineage>
</organism>
<dbReference type="PANTHER" id="PTHR45663:SF11">
    <property type="entry name" value="GEO12009P1"/>
    <property type="match status" value="1"/>
</dbReference>
<keyword evidence="4 6" id="KW-0676">Redox-active center</keyword>
<dbReference type="PANTHER" id="PTHR45663">
    <property type="entry name" value="GEO12009P1"/>
    <property type="match status" value="1"/>
</dbReference>
<evidence type="ECO:0000313" key="8">
    <source>
        <dbReference type="EMBL" id="AIF06833.1"/>
    </source>
</evidence>
<name>A0A075GYF1_9EURY</name>
<dbReference type="NCBIfam" id="TIGR01068">
    <property type="entry name" value="thioredoxin"/>
    <property type="match status" value="1"/>
</dbReference>
<feature type="site" description="Contributes to redox potential value" evidence="5">
    <location>
        <position position="47"/>
    </location>
</feature>
<dbReference type="PROSITE" id="PS51352">
    <property type="entry name" value="THIOREDOXIN_2"/>
    <property type="match status" value="1"/>
</dbReference>
<dbReference type="GO" id="GO:0005829">
    <property type="term" value="C:cytosol"/>
    <property type="evidence" value="ECO:0007669"/>
    <property type="project" value="TreeGrafter"/>
</dbReference>
<keyword evidence="2" id="KW-0249">Electron transport</keyword>
<accession>A0A075GYF1</accession>
<feature type="domain" description="Thioredoxin" evidence="7">
    <location>
        <begin position="1"/>
        <end position="119"/>
    </location>
</feature>
<dbReference type="AlphaFoldDB" id="A0A075GYF1"/>
<proteinExistence type="predicted"/>
<dbReference type="PROSITE" id="PS00194">
    <property type="entry name" value="THIOREDOXIN_1"/>
    <property type="match status" value="1"/>
</dbReference>
<feature type="active site" description="Nucleophile" evidence="5">
    <location>
        <position position="48"/>
    </location>
</feature>
<dbReference type="CDD" id="cd02947">
    <property type="entry name" value="TRX_family"/>
    <property type="match status" value="1"/>
</dbReference>
<evidence type="ECO:0000256" key="1">
    <source>
        <dbReference type="ARBA" id="ARBA00022448"/>
    </source>
</evidence>
<feature type="active site" description="Nucleophile" evidence="5">
    <location>
        <position position="45"/>
    </location>
</feature>
<reference evidence="8" key="1">
    <citation type="journal article" date="2014" name="Genome Biol. Evol.">
        <title>Pangenome evidence for extensive interdomain horizontal transfer affecting lineage core and shell genes in uncultured planktonic thaumarchaeota and euryarchaeota.</title>
        <authorList>
            <person name="Deschamps P."/>
            <person name="Zivanovic Y."/>
            <person name="Moreira D."/>
            <person name="Rodriguez-Valera F."/>
            <person name="Lopez-Garcia P."/>
        </authorList>
    </citation>
    <scope>NUCLEOTIDE SEQUENCE</scope>
</reference>
<dbReference type="FunFam" id="3.40.30.10:FF:000001">
    <property type="entry name" value="Thioredoxin"/>
    <property type="match status" value="1"/>
</dbReference>
<feature type="site" description="Contributes to redox potential value" evidence="5">
    <location>
        <position position="46"/>
    </location>
</feature>
<dbReference type="InterPro" id="IPR013766">
    <property type="entry name" value="Thioredoxin_domain"/>
</dbReference>
<keyword evidence="1" id="KW-0813">Transport</keyword>
<dbReference type="EMBL" id="KF900782">
    <property type="protein sequence ID" value="AIF06833.1"/>
    <property type="molecule type" value="Genomic_DNA"/>
</dbReference>
<evidence type="ECO:0000256" key="4">
    <source>
        <dbReference type="ARBA" id="ARBA00023284"/>
    </source>
</evidence>
<dbReference type="SUPFAM" id="SSF52833">
    <property type="entry name" value="Thioredoxin-like"/>
    <property type="match status" value="1"/>
</dbReference>
<dbReference type="InterPro" id="IPR005746">
    <property type="entry name" value="Thioredoxin"/>
</dbReference>
<evidence type="ECO:0000256" key="6">
    <source>
        <dbReference type="PIRSR" id="PIRSR000077-4"/>
    </source>
</evidence>
<evidence type="ECO:0000259" key="7">
    <source>
        <dbReference type="PROSITE" id="PS51352"/>
    </source>
</evidence>
<feature type="disulfide bond" description="Redox-active" evidence="6">
    <location>
        <begin position="45"/>
        <end position="48"/>
    </location>
</feature>
<evidence type="ECO:0000256" key="2">
    <source>
        <dbReference type="ARBA" id="ARBA00022982"/>
    </source>
</evidence>
<keyword evidence="3 6" id="KW-1015">Disulfide bond</keyword>
<feature type="site" description="Deprotonates C-terminal active site Cys" evidence="5">
    <location>
        <position position="39"/>
    </location>
</feature>
<dbReference type="Gene3D" id="3.40.30.10">
    <property type="entry name" value="Glutaredoxin"/>
    <property type="match status" value="1"/>
</dbReference>
<sequence>MIGCGCGEGDAGELMGKVVTASDADFDVVTSSDEWVLVDFWAPWCGPCKMIAPVLEQIAGEREMTIAKVNTDVNQLSPGRYGVRGIPNLILFHNGEVVDRITGAMPKPGMDSWLDRHMA</sequence>
<protein>
    <submittedName>
        <fullName evidence="8">Thioredoxin (TrxA)</fullName>
    </submittedName>
</protein>
<dbReference type="GO" id="GO:0015035">
    <property type="term" value="F:protein-disulfide reductase activity"/>
    <property type="evidence" value="ECO:0007669"/>
    <property type="project" value="InterPro"/>
</dbReference>
<dbReference type="GO" id="GO:0045454">
    <property type="term" value="P:cell redox homeostasis"/>
    <property type="evidence" value="ECO:0007669"/>
    <property type="project" value="TreeGrafter"/>
</dbReference>
<gene>
    <name evidence="8" type="primary">trxA</name>
</gene>
<dbReference type="InterPro" id="IPR017937">
    <property type="entry name" value="Thioredoxin_CS"/>
</dbReference>
<dbReference type="PIRSF" id="PIRSF000077">
    <property type="entry name" value="Thioredoxin"/>
    <property type="match status" value="1"/>
</dbReference>
<dbReference type="Pfam" id="PF00085">
    <property type="entry name" value="Thioredoxin"/>
    <property type="match status" value="1"/>
</dbReference>
<evidence type="ECO:0000256" key="3">
    <source>
        <dbReference type="ARBA" id="ARBA00023157"/>
    </source>
</evidence>
<dbReference type="InterPro" id="IPR036249">
    <property type="entry name" value="Thioredoxin-like_sf"/>
</dbReference>
<dbReference type="PRINTS" id="PR00421">
    <property type="entry name" value="THIOREDOXIN"/>
</dbReference>